<gene>
    <name evidence="2" type="ORF">HNV28_16670</name>
</gene>
<feature type="domain" description="Phospholipase D-like" evidence="1">
    <location>
        <begin position="29"/>
        <end position="140"/>
    </location>
</feature>
<accession>A0A7Y4IJD9</accession>
<protein>
    <recommendedName>
        <fullName evidence="1">Phospholipase D-like domain-containing protein</fullName>
    </recommendedName>
</protein>
<dbReference type="Gene3D" id="3.30.870.10">
    <property type="entry name" value="Endonuclease Chain A"/>
    <property type="match status" value="1"/>
</dbReference>
<comment type="caution">
    <text evidence="2">The sequence shown here is derived from an EMBL/GenBank/DDBJ whole genome shotgun (WGS) entry which is preliminary data.</text>
</comment>
<dbReference type="RefSeq" id="WP_171442186.1">
    <property type="nucleotide sequence ID" value="NZ_JABFNS010000127.1"/>
</dbReference>
<name>A0A7Y4IJD9_MYXXA</name>
<evidence type="ECO:0000259" key="1">
    <source>
        <dbReference type="Pfam" id="PF13091"/>
    </source>
</evidence>
<dbReference type="EMBL" id="JABFNT010000048">
    <property type="protein sequence ID" value="NOJ79955.1"/>
    <property type="molecule type" value="Genomic_DNA"/>
</dbReference>
<dbReference type="AlphaFoldDB" id="A0A7Y4IJD9"/>
<dbReference type="CDD" id="cd09176">
    <property type="entry name" value="PLDc_unchar6"/>
    <property type="match status" value="1"/>
</dbReference>
<dbReference type="InterPro" id="IPR059166">
    <property type="entry name" value="PLD-like_cat"/>
</dbReference>
<dbReference type="InterPro" id="IPR025202">
    <property type="entry name" value="PLD-like_dom"/>
</dbReference>
<organism evidence="2 3">
    <name type="scientific">Myxococcus xanthus</name>
    <dbReference type="NCBI Taxonomy" id="34"/>
    <lineage>
        <taxon>Bacteria</taxon>
        <taxon>Pseudomonadati</taxon>
        <taxon>Myxococcota</taxon>
        <taxon>Myxococcia</taxon>
        <taxon>Myxococcales</taxon>
        <taxon>Cystobacterineae</taxon>
        <taxon>Myxococcaceae</taxon>
        <taxon>Myxococcus</taxon>
    </lineage>
</organism>
<evidence type="ECO:0000313" key="3">
    <source>
        <dbReference type="Proteomes" id="UP000533080"/>
    </source>
</evidence>
<dbReference type="SUPFAM" id="SSF56024">
    <property type="entry name" value="Phospholipase D/nuclease"/>
    <property type="match status" value="1"/>
</dbReference>
<proteinExistence type="predicted"/>
<reference evidence="2 3" key="1">
    <citation type="submission" date="2020-05" db="EMBL/GenBank/DDBJ databases">
        <authorList>
            <person name="Whitworth D."/>
        </authorList>
    </citation>
    <scope>NUCLEOTIDE SEQUENCE [LARGE SCALE GENOMIC DNA]</scope>
    <source>
        <strain evidence="2 3">AM005</strain>
    </source>
</reference>
<dbReference type="Proteomes" id="UP000533080">
    <property type="component" value="Unassembled WGS sequence"/>
</dbReference>
<sequence>MFENFFRSRDADALEVLGKIDTVRRLHGLIDEAQEHVTLISPYVSIEKLRDIERRIRQALEREVAVTLVIREGDESTRGPSQQGVELLVSLMQAGMRLFVVRDLHAKLYFSERHALITSLNLIESSFNNSIEVGICISAGRAEYVRISEFIESEITPHRKEVPLKPATEPRRRSATSVPRHATQGFCIRCRDAIGFNPERPYCDSDFNVWRRYSDPTYEDNHCHHCGMDFAASKNKPLCSKCYGMFR</sequence>
<dbReference type="Pfam" id="PF13091">
    <property type="entry name" value="PLDc_2"/>
    <property type="match status" value="1"/>
</dbReference>
<evidence type="ECO:0000313" key="2">
    <source>
        <dbReference type="EMBL" id="NOJ79955.1"/>
    </source>
</evidence>